<keyword evidence="5" id="KW-1185">Reference proteome</keyword>
<reference evidence="4" key="1">
    <citation type="submission" date="2025-08" db="UniProtKB">
        <authorList>
            <consortium name="Ensembl"/>
        </authorList>
    </citation>
    <scope>IDENTIFICATION</scope>
</reference>
<dbReference type="InterPro" id="IPR016187">
    <property type="entry name" value="CTDL_fold"/>
</dbReference>
<dbReference type="KEGG" id="pmei:106908972"/>
<keyword evidence="2" id="KW-0472">Membrane</keyword>
<dbReference type="AlphaFoldDB" id="A0A3B3WG86"/>
<dbReference type="RefSeq" id="XP_014830746.1">
    <property type="nucleotide sequence ID" value="XM_014975260.1"/>
</dbReference>
<feature type="domain" description="C-type lectin" evidence="3">
    <location>
        <begin position="155"/>
        <end position="277"/>
    </location>
</feature>
<dbReference type="Pfam" id="PF00059">
    <property type="entry name" value="Lectin_C"/>
    <property type="match status" value="1"/>
</dbReference>
<name>A0A3B3WG86_9TELE</name>
<dbReference type="STRING" id="48701.ENSPMEP00000001569"/>
<evidence type="ECO:0000313" key="4">
    <source>
        <dbReference type="Ensembl" id="ENSPMEP00000001569.1"/>
    </source>
</evidence>
<dbReference type="PANTHER" id="PTHR45710:SF26">
    <property type="entry name" value="RH26557P"/>
    <property type="match status" value="1"/>
</dbReference>
<evidence type="ECO:0000259" key="3">
    <source>
        <dbReference type="PROSITE" id="PS50041"/>
    </source>
</evidence>
<dbReference type="PROSITE" id="PS50041">
    <property type="entry name" value="C_TYPE_LECTIN_2"/>
    <property type="match status" value="1"/>
</dbReference>
<proteinExistence type="predicted"/>
<organism evidence="4 5">
    <name type="scientific">Poecilia mexicana</name>
    <dbReference type="NCBI Taxonomy" id="48701"/>
    <lineage>
        <taxon>Eukaryota</taxon>
        <taxon>Metazoa</taxon>
        <taxon>Chordata</taxon>
        <taxon>Craniata</taxon>
        <taxon>Vertebrata</taxon>
        <taxon>Euteleostomi</taxon>
        <taxon>Actinopterygii</taxon>
        <taxon>Neopterygii</taxon>
        <taxon>Teleostei</taxon>
        <taxon>Neoteleostei</taxon>
        <taxon>Acanthomorphata</taxon>
        <taxon>Ovalentaria</taxon>
        <taxon>Atherinomorphae</taxon>
        <taxon>Cyprinodontiformes</taxon>
        <taxon>Poeciliidae</taxon>
        <taxon>Poeciliinae</taxon>
        <taxon>Poecilia</taxon>
    </lineage>
</organism>
<comment type="subcellular location">
    <subcellularLocation>
        <location evidence="1">Cell membrane</location>
        <topology evidence="1">Single-pass type II membrane protein</topology>
    </subcellularLocation>
</comment>
<dbReference type="GO" id="GO:0005886">
    <property type="term" value="C:plasma membrane"/>
    <property type="evidence" value="ECO:0007669"/>
    <property type="project" value="UniProtKB-SubCell"/>
</dbReference>
<sequence>MEEELNYANVTFKTIGVFTHIDSEKLSLKEIIYDEVKTEEKTQDTHPIITENEKRAQFHPLPFLGMICFILLLAIIILSVYFTSEQRRQSGILTKQNRKLAAVSAALRRRTAELHRERNQLNWTLDVILEYNNFPAAERCPQKQCTPCPNGWAMFQSNCYLFTKDEYSNKWKTWQQSQEFCVKENAKLAVIDSQEEQEFINNKTKIYHDKKHGYWIGLKKDTEDMWTWSGGRNLSVTFWSTEEAGNRLSCGLINPHLNNSSNWAKTSCDMKNRWICETRVLIRPD</sequence>
<dbReference type="PANTHER" id="PTHR45710">
    <property type="entry name" value="C-TYPE LECTIN DOMAIN-CONTAINING PROTEIN 180"/>
    <property type="match status" value="1"/>
</dbReference>
<dbReference type="SUPFAM" id="SSF56436">
    <property type="entry name" value="C-type lectin-like"/>
    <property type="match status" value="1"/>
</dbReference>
<evidence type="ECO:0000313" key="5">
    <source>
        <dbReference type="Proteomes" id="UP000261480"/>
    </source>
</evidence>
<dbReference type="Gene3D" id="3.10.100.10">
    <property type="entry name" value="Mannose-Binding Protein A, subunit A"/>
    <property type="match status" value="1"/>
</dbReference>
<dbReference type="OrthoDB" id="2142683at2759"/>
<evidence type="ECO:0000256" key="1">
    <source>
        <dbReference type="ARBA" id="ARBA00004401"/>
    </source>
</evidence>
<keyword evidence="2" id="KW-1133">Transmembrane helix</keyword>
<evidence type="ECO:0000256" key="2">
    <source>
        <dbReference type="SAM" id="Phobius"/>
    </source>
</evidence>
<dbReference type="InterPro" id="IPR016186">
    <property type="entry name" value="C-type_lectin-like/link_sf"/>
</dbReference>
<dbReference type="InterPro" id="IPR001304">
    <property type="entry name" value="C-type_lectin-like"/>
</dbReference>
<dbReference type="Proteomes" id="UP000261480">
    <property type="component" value="Unplaced"/>
</dbReference>
<reference evidence="4" key="2">
    <citation type="submission" date="2025-09" db="UniProtKB">
        <authorList>
            <consortium name="Ensembl"/>
        </authorList>
    </citation>
    <scope>IDENTIFICATION</scope>
</reference>
<protein>
    <recommendedName>
        <fullName evidence="3">C-type lectin domain-containing protein</fullName>
    </recommendedName>
</protein>
<dbReference type="GeneID" id="106908972"/>
<dbReference type="InterPro" id="IPR050828">
    <property type="entry name" value="C-type_lectin/matrix_domain"/>
</dbReference>
<dbReference type="Ensembl" id="ENSPMET00000013980.1">
    <property type="protein sequence ID" value="ENSPMEP00000001569.1"/>
    <property type="gene ID" value="ENSPMEG00000002498.1"/>
</dbReference>
<feature type="transmembrane region" description="Helical" evidence="2">
    <location>
        <begin position="61"/>
        <end position="82"/>
    </location>
</feature>
<accession>A0A3B3WG86</accession>
<keyword evidence="2" id="KW-0812">Transmembrane</keyword>
<dbReference type="SMART" id="SM00034">
    <property type="entry name" value="CLECT"/>
    <property type="match status" value="1"/>
</dbReference>